<dbReference type="PANTHER" id="PTHR43224">
    <property type="entry name" value="AMIDINOTRANSFERASE"/>
    <property type="match status" value="1"/>
</dbReference>
<proteinExistence type="predicted"/>
<sequence>MSSVVLVQPVVFGSDPKITDNSFMIAENITDAKQQRDESAAFQTLRDLRQRITEHGMQARIIRNCDESTAQTNYVLRGDAIFPNNYISFHNFTDSEGRITRRLVILYPMSLYRQKELAEEQIAQKLEAAAAAGKIELLDLRSYEEEGRCLEGTGALNFSPDGRYVYMSRSGRSDDEILDVICSEQYLNIPKENRFLFTSAVPRVDGGKDVVYHTNVIGWCGKGIAVWAMDLLTFDTEEEKAAFRQHLEREYDRLIDLSADDIRAFAGNAFELATRKPDGSEHHFVCMSATAYNGMSEKNRKALDSWYGEENVCSFAAETVERRTGGSIRCMLGASILHGTVLPRLGEASALDIAGIVEKIE</sequence>
<name>A0AAW0EZ32_9TRYP</name>
<dbReference type="PANTHER" id="PTHR43224:SF1">
    <property type="entry name" value="AMIDINOTRANSFERASE"/>
    <property type="match status" value="1"/>
</dbReference>
<evidence type="ECO:0000313" key="1">
    <source>
        <dbReference type="EMBL" id="KAK7198335.1"/>
    </source>
</evidence>
<dbReference type="Proteomes" id="UP001430356">
    <property type="component" value="Unassembled WGS sequence"/>
</dbReference>
<reference evidence="1 2" key="1">
    <citation type="journal article" date="2021" name="MBio">
        <title>A New Model Trypanosomatid, Novymonas esmeraldas: Genomic Perception of Its 'Candidatus Pandoraea novymonadis' Endosymbiont.</title>
        <authorList>
            <person name="Zakharova A."/>
            <person name="Saura A."/>
            <person name="Butenko A."/>
            <person name="Podesvova L."/>
            <person name="Warmusova S."/>
            <person name="Kostygov A.Y."/>
            <person name="Nenarokova A."/>
            <person name="Lukes J."/>
            <person name="Opperdoes F.R."/>
            <person name="Yurchenko V."/>
        </authorList>
    </citation>
    <scope>NUCLEOTIDE SEQUENCE [LARGE SCALE GENOMIC DNA]</scope>
    <source>
        <strain evidence="1 2">E262AT.01</strain>
    </source>
</reference>
<comment type="caution">
    <text evidence="1">The sequence shown here is derived from an EMBL/GenBank/DDBJ whole genome shotgun (WGS) entry which is preliminary data.</text>
</comment>
<keyword evidence="2" id="KW-1185">Reference proteome</keyword>
<dbReference type="Gene3D" id="3.75.10.10">
    <property type="entry name" value="L-arginine/glycine Amidinotransferase, Chain A"/>
    <property type="match status" value="1"/>
</dbReference>
<organism evidence="1 2">
    <name type="scientific">Novymonas esmeraldas</name>
    <dbReference type="NCBI Taxonomy" id="1808958"/>
    <lineage>
        <taxon>Eukaryota</taxon>
        <taxon>Discoba</taxon>
        <taxon>Euglenozoa</taxon>
        <taxon>Kinetoplastea</taxon>
        <taxon>Metakinetoplastina</taxon>
        <taxon>Trypanosomatida</taxon>
        <taxon>Trypanosomatidae</taxon>
        <taxon>Novymonas</taxon>
    </lineage>
</organism>
<dbReference type="SUPFAM" id="SSF55909">
    <property type="entry name" value="Pentein"/>
    <property type="match status" value="1"/>
</dbReference>
<dbReference type="EMBL" id="JAECZO010000144">
    <property type="protein sequence ID" value="KAK7198335.1"/>
    <property type="molecule type" value="Genomic_DNA"/>
</dbReference>
<gene>
    <name evidence="1" type="ORF">NESM_000792300</name>
</gene>
<protein>
    <submittedName>
        <fullName evidence="1">Amidinotransferase</fullName>
    </submittedName>
</protein>
<accession>A0AAW0EZ32</accession>
<dbReference type="InterPro" id="IPR014541">
    <property type="entry name" value="Amdntrnsf_FN0238"/>
</dbReference>
<evidence type="ECO:0000313" key="2">
    <source>
        <dbReference type="Proteomes" id="UP001430356"/>
    </source>
</evidence>
<dbReference type="Pfam" id="PF19420">
    <property type="entry name" value="DDAH_eukar"/>
    <property type="match status" value="1"/>
</dbReference>
<dbReference type="AlphaFoldDB" id="A0AAW0EZ32"/>